<evidence type="ECO:0000313" key="1">
    <source>
        <dbReference type="EMBL" id="RDB18481.1"/>
    </source>
</evidence>
<dbReference type="AlphaFoldDB" id="A0A369J8W2"/>
<name>A0A369J8W2_HYPMA</name>
<dbReference type="EMBL" id="LUEZ02000101">
    <property type="protein sequence ID" value="RDB18481.1"/>
    <property type="molecule type" value="Genomic_DNA"/>
</dbReference>
<dbReference type="Proteomes" id="UP000076154">
    <property type="component" value="Unassembled WGS sequence"/>
</dbReference>
<dbReference type="Gene3D" id="3.80.10.10">
    <property type="entry name" value="Ribonuclease Inhibitor"/>
    <property type="match status" value="1"/>
</dbReference>
<gene>
    <name evidence="1" type="ORF">Hypma_000310</name>
</gene>
<evidence type="ECO:0000313" key="2">
    <source>
        <dbReference type="Proteomes" id="UP000076154"/>
    </source>
</evidence>
<comment type="caution">
    <text evidence="1">The sequence shown here is derived from an EMBL/GenBank/DDBJ whole genome shotgun (WGS) entry which is preliminary data.</text>
</comment>
<organism evidence="1 2">
    <name type="scientific">Hypsizygus marmoreus</name>
    <name type="common">White beech mushroom</name>
    <name type="synonym">Agaricus marmoreus</name>
    <dbReference type="NCBI Taxonomy" id="39966"/>
    <lineage>
        <taxon>Eukaryota</taxon>
        <taxon>Fungi</taxon>
        <taxon>Dikarya</taxon>
        <taxon>Basidiomycota</taxon>
        <taxon>Agaricomycotina</taxon>
        <taxon>Agaricomycetes</taxon>
        <taxon>Agaricomycetidae</taxon>
        <taxon>Agaricales</taxon>
        <taxon>Tricholomatineae</taxon>
        <taxon>Lyophyllaceae</taxon>
        <taxon>Hypsizygus</taxon>
    </lineage>
</organism>
<proteinExistence type="predicted"/>
<evidence type="ECO:0008006" key="3">
    <source>
        <dbReference type="Google" id="ProtNLM"/>
    </source>
</evidence>
<reference evidence="1" key="1">
    <citation type="submission" date="2018-04" db="EMBL/GenBank/DDBJ databases">
        <title>Whole genome sequencing of Hypsizygus marmoreus.</title>
        <authorList>
            <person name="Choi I.-G."/>
            <person name="Min B."/>
            <person name="Kim J.-G."/>
            <person name="Kim S."/>
            <person name="Oh Y.-L."/>
            <person name="Kong W.-S."/>
            <person name="Park H."/>
            <person name="Jeong J."/>
            <person name="Song E.-S."/>
        </authorList>
    </citation>
    <scope>NUCLEOTIDE SEQUENCE [LARGE SCALE GENOMIC DNA]</scope>
    <source>
        <strain evidence="1">51987-8</strain>
    </source>
</reference>
<protein>
    <recommendedName>
        <fullName evidence="3">F-box domain-containing protein</fullName>
    </recommendedName>
</protein>
<dbReference type="InParanoid" id="A0A369J8W2"/>
<sequence>MGCALCYIPSSTSTANFRNGCGQSVAIATKGPDCVNATSPAIIYNDGRSHLLHPLPRKFPSGMNHTPLDPDILPPLTASHESGNDEALLELFGPPLISSPISKLPPEILSVILLLCLPPWDDDDDGKADTEHDTLHPFHAPWVFTLVSNFWRNVAVSEKRLWCTIILRVQDYTRNCGLERLPKRLKEHLQNSGECPLCIRLHGLTERSILRHPATTAQWRAIMNDLNMSSSQWERIHITRFSFSSFWSLNALENRLPLLQSVCIVAAAPGVRVSMSVYPGSTISCGFANCPNLRRFEFYGTTSATVQFFLPWHLVTLGGGISLVMSRSVRAQHLRLRLSHSTPWNLQPILGPRSLLDYVEILELVGSTQALEYAVFPRLHTLSINCMFPRVASIFAMLFFSSCTLTTLELTTPALTDRDLFMIFILTPALTSLVLDHPQSNTTDRLLNWLTANHSLEFHAGMLSKLERLNIWLGDGIIWSDAVFLSMIESRCHFLPSCFASPSRCGTSHLKVIGIKLRHGRPHSIFDKLAVLQGAGLEVTITYI</sequence>
<keyword evidence="2" id="KW-1185">Reference proteome</keyword>
<dbReference type="InterPro" id="IPR032675">
    <property type="entry name" value="LRR_dom_sf"/>
</dbReference>
<accession>A0A369J8W2</accession>